<evidence type="ECO:0000256" key="1">
    <source>
        <dbReference type="ARBA" id="ARBA00001933"/>
    </source>
</evidence>
<dbReference type="InterPro" id="IPR004839">
    <property type="entry name" value="Aminotransferase_I/II_large"/>
</dbReference>
<dbReference type="AlphaFoldDB" id="A0A0C4YMS1"/>
<dbReference type="NCBIfam" id="NF005526">
    <property type="entry name" value="PRK07179.1"/>
    <property type="match status" value="1"/>
</dbReference>
<gene>
    <name evidence="5" type="ORF">RR42_s1771</name>
</gene>
<evidence type="ECO:0000313" key="6">
    <source>
        <dbReference type="Proteomes" id="UP000031843"/>
    </source>
</evidence>
<dbReference type="InterPro" id="IPR015422">
    <property type="entry name" value="PyrdxlP-dep_Trfase_small"/>
</dbReference>
<dbReference type="Proteomes" id="UP000031843">
    <property type="component" value="Chromosome secondary"/>
</dbReference>
<keyword evidence="6" id="KW-1185">Reference proteome</keyword>
<keyword evidence="2 5" id="KW-0808">Transferase</keyword>
<dbReference type="OrthoDB" id="9807157at2"/>
<dbReference type="Pfam" id="PF00155">
    <property type="entry name" value="Aminotran_1_2"/>
    <property type="match status" value="1"/>
</dbReference>
<dbReference type="EC" id="2.3.1.47" evidence="5"/>
<dbReference type="SUPFAM" id="SSF53383">
    <property type="entry name" value="PLP-dependent transferases"/>
    <property type="match status" value="1"/>
</dbReference>
<proteinExistence type="predicted"/>
<keyword evidence="5" id="KW-0012">Acyltransferase</keyword>
<organism evidence="5 6">
    <name type="scientific">Cupriavidus basilensis</name>
    <dbReference type="NCBI Taxonomy" id="68895"/>
    <lineage>
        <taxon>Bacteria</taxon>
        <taxon>Pseudomonadati</taxon>
        <taxon>Pseudomonadota</taxon>
        <taxon>Betaproteobacteria</taxon>
        <taxon>Burkholderiales</taxon>
        <taxon>Burkholderiaceae</taxon>
        <taxon>Cupriavidus</taxon>
    </lineage>
</organism>
<reference evidence="5 6" key="1">
    <citation type="journal article" date="2015" name="Genome Announc.">
        <title>Complete Genome Sequence of Cupriavidus basilensis 4G11, Isolated from the Oak Ridge Field Research Center Site.</title>
        <authorList>
            <person name="Ray J."/>
            <person name="Waters R.J."/>
            <person name="Skerker J.M."/>
            <person name="Kuehl J.V."/>
            <person name="Price M.N."/>
            <person name="Huang J."/>
            <person name="Chakraborty R."/>
            <person name="Arkin A.P."/>
            <person name="Deutschbauer A."/>
        </authorList>
    </citation>
    <scope>NUCLEOTIDE SEQUENCE [LARGE SCALE GENOMIC DNA]</scope>
    <source>
        <strain evidence="5">4G11</strain>
    </source>
</reference>
<dbReference type="InterPro" id="IPR015424">
    <property type="entry name" value="PyrdxlP-dep_Trfase"/>
</dbReference>
<dbReference type="GO" id="GO:0008710">
    <property type="term" value="F:8-amino-7-oxononanoate synthase activity"/>
    <property type="evidence" value="ECO:0007669"/>
    <property type="project" value="UniProtKB-EC"/>
</dbReference>
<dbReference type="KEGG" id="cbw:RR42_s1771"/>
<keyword evidence="3" id="KW-0663">Pyridoxal phosphate</keyword>
<dbReference type="InterPro" id="IPR015421">
    <property type="entry name" value="PyrdxlP-dep_Trfase_major"/>
</dbReference>
<feature type="domain" description="Aminotransferase class I/classII large" evidence="4">
    <location>
        <begin position="56"/>
        <end position="392"/>
    </location>
</feature>
<dbReference type="Gene3D" id="3.90.1150.10">
    <property type="entry name" value="Aspartate Aminotransferase, domain 1"/>
    <property type="match status" value="1"/>
</dbReference>
<accession>A0A0C4YMS1</accession>
<dbReference type="STRING" id="68895.RR42_s1771"/>
<dbReference type="Gene3D" id="3.40.640.10">
    <property type="entry name" value="Type I PLP-dependent aspartate aminotransferase-like (Major domain)"/>
    <property type="match status" value="1"/>
</dbReference>
<evidence type="ECO:0000256" key="2">
    <source>
        <dbReference type="ARBA" id="ARBA00022679"/>
    </source>
</evidence>
<dbReference type="PANTHER" id="PTHR13693">
    <property type="entry name" value="CLASS II AMINOTRANSFERASE/8-AMINO-7-OXONONANOATE SYNTHASE"/>
    <property type="match status" value="1"/>
</dbReference>
<dbReference type="GO" id="GO:0009102">
    <property type="term" value="P:biotin biosynthetic process"/>
    <property type="evidence" value="ECO:0007669"/>
    <property type="project" value="TreeGrafter"/>
</dbReference>
<comment type="cofactor">
    <cofactor evidence="1">
        <name>pyridoxal 5'-phosphate</name>
        <dbReference type="ChEBI" id="CHEBI:597326"/>
    </cofactor>
</comment>
<evidence type="ECO:0000313" key="5">
    <source>
        <dbReference type="EMBL" id="AJG23359.1"/>
    </source>
</evidence>
<protein>
    <submittedName>
        <fullName evidence="5">8-amino-7-oxononanoate synthase</fullName>
        <ecNumber evidence="5">2.3.1.47</ecNumber>
    </submittedName>
</protein>
<dbReference type="PANTHER" id="PTHR13693:SF100">
    <property type="entry name" value="8-AMINO-7-OXONONANOATE SYNTHASE"/>
    <property type="match status" value="1"/>
</dbReference>
<dbReference type="InterPro" id="IPR050087">
    <property type="entry name" value="AON_synthase_class-II"/>
</dbReference>
<dbReference type="GO" id="GO:0030170">
    <property type="term" value="F:pyridoxal phosphate binding"/>
    <property type="evidence" value="ECO:0007669"/>
    <property type="project" value="InterPro"/>
</dbReference>
<dbReference type="EMBL" id="CP010537">
    <property type="protein sequence ID" value="AJG23359.1"/>
    <property type="molecule type" value="Genomic_DNA"/>
</dbReference>
<evidence type="ECO:0000256" key="3">
    <source>
        <dbReference type="ARBA" id="ARBA00022898"/>
    </source>
</evidence>
<sequence>MDSGCLQASRTSHQAAATVAAWPDFVTTRVAGHEVERVQKRWGGSHLLHGRQPGPDAVHFSSNDYLCLLGEDKLVRAQTAAMRGPESELLMSAVFQYGDNPTARLERKLAQFSGAEDSILCQSGWVANVGLLQSIANERTPVYLDMLAHMSLWEGAHAARARAVPFMHNDAEHAERQIRKEGPGIIVVDSVYSTNGSLCPLTDFVEVAERTGSVIVVDESHSLGTHGPGGAGLVAQLGLSKRVHFQTASLAKAFGGRAGLVTCPSSFKGYFAAESRPAIFSSGLLSHELAWFDAAADFIVGANDRRRQLHAVSAQVREALSGLGYNVSAGSEQIIALESGTEEQTLVLRNALQSRGIFGAVFCAPATARDRALMRLTMHAHLTAVEIERLIQVCAEIRDEVNLAGWRSTQRKPRTPVARPPMAMQTTLQASLEALHGTA</sequence>
<name>A0A0C4YMS1_9BURK</name>
<evidence type="ECO:0000259" key="4">
    <source>
        <dbReference type="Pfam" id="PF00155"/>
    </source>
</evidence>